<evidence type="ECO:0000256" key="7">
    <source>
        <dbReference type="SAM" id="Phobius"/>
    </source>
</evidence>
<dbReference type="PROSITE" id="PS50156">
    <property type="entry name" value="SSD"/>
    <property type="match status" value="1"/>
</dbReference>
<keyword evidence="4 7" id="KW-1133">Transmembrane helix</keyword>
<dbReference type="InterPro" id="IPR051697">
    <property type="entry name" value="Patched_domain-protein"/>
</dbReference>
<feature type="transmembrane region" description="Helical" evidence="7">
    <location>
        <begin position="249"/>
        <end position="268"/>
    </location>
</feature>
<feature type="domain" description="SSD" evidence="8">
    <location>
        <begin position="248"/>
        <end position="405"/>
    </location>
</feature>
<dbReference type="GO" id="GO:0018996">
    <property type="term" value="P:molting cycle, collagen and cuticulin-based cuticle"/>
    <property type="evidence" value="ECO:0007669"/>
    <property type="project" value="TreeGrafter"/>
</dbReference>
<dbReference type="GO" id="GO:0005886">
    <property type="term" value="C:plasma membrane"/>
    <property type="evidence" value="ECO:0007669"/>
    <property type="project" value="TreeGrafter"/>
</dbReference>
<feature type="transmembrane region" description="Helical" evidence="7">
    <location>
        <begin position="280"/>
        <end position="301"/>
    </location>
</feature>
<dbReference type="Pfam" id="PF02355">
    <property type="entry name" value="SecD_SecF_C"/>
    <property type="match status" value="1"/>
</dbReference>
<accession>A0A914XH91</accession>
<evidence type="ECO:0000256" key="4">
    <source>
        <dbReference type="ARBA" id="ARBA00022989"/>
    </source>
</evidence>
<dbReference type="GO" id="GO:0006897">
    <property type="term" value="P:endocytosis"/>
    <property type="evidence" value="ECO:0007669"/>
    <property type="project" value="TreeGrafter"/>
</dbReference>
<keyword evidence="5 7" id="KW-0472">Membrane</keyword>
<feature type="transmembrane region" description="Helical" evidence="7">
    <location>
        <begin position="445"/>
        <end position="467"/>
    </location>
</feature>
<evidence type="ECO:0000256" key="6">
    <source>
        <dbReference type="ARBA" id="ARBA00023180"/>
    </source>
</evidence>
<evidence type="ECO:0000256" key="1">
    <source>
        <dbReference type="ARBA" id="ARBA00004141"/>
    </source>
</evidence>
<feature type="transmembrane region" description="Helical" evidence="7">
    <location>
        <begin position="786"/>
        <end position="808"/>
    </location>
</feature>
<keyword evidence="3 7" id="KW-0812">Transmembrane</keyword>
<feature type="transmembrane region" description="Helical" evidence="7">
    <location>
        <begin position="755"/>
        <end position="774"/>
    </location>
</feature>
<dbReference type="WBParaSite" id="PSAMB.scaffold813size40942.g8909.t1">
    <property type="protein sequence ID" value="PSAMB.scaffold813size40942.g8909.t1"/>
    <property type="gene ID" value="PSAMB.scaffold813size40942.g8909"/>
</dbReference>
<evidence type="ECO:0000259" key="8">
    <source>
        <dbReference type="PROSITE" id="PS50156"/>
    </source>
</evidence>
<keyword evidence="6" id="KW-0325">Glycoprotein</keyword>
<dbReference type="AlphaFoldDB" id="A0A914XH91"/>
<dbReference type="GO" id="GO:0030659">
    <property type="term" value="C:cytoplasmic vesicle membrane"/>
    <property type="evidence" value="ECO:0007669"/>
    <property type="project" value="TreeGrafter"/>
</dbReference>
<evidence type="ECO:0000256" key="3">
    <source>
        <dbReference type="ARBA" id="ARBA00022692"/>
    </source>
</evidence>
<sequence>MQLCTAFCEKKIQRLFYALGFTIGRRPWHFIVGMLSLIALLSVGMVRFDQISNVADEFTPTDALSRREFAVVEQFLQRNGSLQVAMLIVQAKHGGSLLDLPQSEEVLRLCEELSSDLKVVKGNRSYGFDDMCEPYCDKNAPFTMLFKVRRSKMGRLTYPVMDYYGMRVFVGNNIFGVKLKKKSRWIDSFSTAVLYFYFVTNKEDADIVNKWENAARKLIDSGKYRHLSAGLISDNLIAAEIKRTGDETAPLLAGSITFLVIFVVSASFRYERKRSKPWEALIGAVIPLFAITSSVGLLSACGLKFQSIVVAALFLVLAVGVDHVFMLLRAWDLSKMHTTVENRMAYTLMEAGPSISITTLTDALSSAVGIASSTPSIQTFCIYSTVSISLCYLFQLVLFSSVLALSGRREEGGRQAVLCWRKADPKAVCSLMRSLKVAQAKTISCWSYLLTCFSVKAVLGLIMIAYWSAAYLGMKAMKTDLSVQKLAVPGSYMAKYMDAYEKAIADMQSLSIFVQRPGNLTDPWQLRRVRMMVQQFERTTFSFGSESTFLWLSAYEEYVSFYGIHSFTYTEVPAFLKSDANAFWRASLRTNDTACLANHPDCIEAFMLTTGFHTIVKYEEMIPLLKQWRGIAAGYSDMNVTVFNERAMLTDVTEALISNVYTGVPAALGFMTLICIIFIPNLMSIICAMLSVLSINFGVFGCMSLWGIDLDPLSLAALLMSIGLSVDYTAHISYHYYKRTDMKPAERIELTLKAVGWPTLLGGVAMALSMWPLLLKSTFIVFLKTVVLVVIIGLFHGLIVLPAILTCLPSSNCVPPKPKLQQKNQISSQNAARDVPFHICIYTT</sequence>
<evidence type="ECO:0000256" key="5">
    <source>
        <dbReference type="ARBA" id="ARBA00023136"/>
    </source>
</evidence>
<evidence type="ECO:0000313" key="10">
    <source>
        <dbReference type="WBParaSite" id="PSAMB.scaffold813size40942.g8909.t1"/>
    </source>
</evidence>
<dbReference type="Pfam" id="PF02460">
    <property type="entry name" value="Patched"/>
    <property type="match status" value="1"/>
</dbReference>
<keyword evidence="9" id="KW-1185">Reference proteome</keyword>
<dbReference type="PANTHER" id="PTHR10796:SF104">
    <property type="entry name" value="SSD DOMAIN-CONTAINING PROTEIN"/>
    <property type="match status" value="1"/>
</dbReference>
<dbReference type="PANTHER" id="PTHR10796">
    <property type="entry name" value="PATCHED-RELATED"/>
    <property type="match status" value="1"/>
</dbReference>
<feature type="transmembrane region" description="Helical" evidence="7">
    <location>
        <begin position="308"/>
        <end position="328"/>
    </location>
</feature>
<reference evidence="10" key="1">
    <citation type="submission" date="2022-11" db="UniProtKB">
        <authorList>
            <consortium name="WormBaseParasite"/>
        </authorList>
    </citation>
    <scope>IDENTIFICATION</scope>
</reference>
<organism evidence="9 10">
    <name type="scientific">Plectus sambesii</name>
    <dbReference type="NCBI Taxonomy" id="2011161"/>
    <lineage>
        <taxon>Eukaryota</taxon>
        <taxon>Metazoa</taxon>
        <taxon>Ecdysozoa</taxon>
        <taxon>Nematoda</taxon>
        <taxon>Chromadorea</taxon>
        <taxon>Plectida</taxon>
        <taxon>Plectina</taxon>
        <taxon>Plectoidea</taxon>
        <taxon>Plectidae</taxon>
        <taxon>Plectus</taxon>
    </lineage>
</organism>
<evidence type="ECO:0000313" key="9">
    <source>
        <dbReference type="Proteomes" id="UP000887566"/>
    </source>
</evidence>
<protein>
    <submittedName>
        <fullName evidence="10">SSD domain-containing protein</fullName>
    </submittedName>
</protein>
<dbReference type="Proteomes" id="UP000887566">
    <property type="component" value="Unplaced"/>
</dbReference>
<comment type="similarity">
    <text evidence="2">Belongs to the patched family.</text>
</comment>
<dbReference type="InterPro" id="IPR000731">
    <property type="entry name" value="SSD"/>
</dbReference>
<evidence type="ECO:0000256" key="2">
    <source>
        <dbReference type="ARBA" id="ARBA00005585"/>
    </source>
</evidence>
<comment type="subcellular location">
    <subcellularLocation>
        <location evidence="1">Membrane</location>
        <topology evidence="1">Multi-pass membrane protein</topology>
    </subcellularLocation>
</comment>
<dbReference type="InterPro" id="IPR048634">
    <property type="entry name" value="SecD_SecF_C"/>
</dbReference>
<name>A0A914XH91_9BILA</name>
<dbReference type="InterPro" id="IPR003392">
    <property type="entry name" value="PTHD_SSD"/>
</dbReference>
<feature type="transmembrane region" description="Helical" evidence="7">
    <location>
        <begin position="660"/>
        <end position="679"/>
    </location>
</feature>
<proteinExistence type="inferred from homology"/>
<feature type="transmembrane region" description="Helical" evidence="7">
    <location>
        <begin position="28"/>
        <end position="48"/>
    </location>
</feature>
<feature type="transmembrane region" description="Helical" evidence="7">
    <location>
        <begin position="686"/>
        <end position="708"/>
    </location>
</feature>
<feature type="transmembrane region" description="Helical" evidence="7">
    <location>
        <begin position="714"/>
        <end position="734"/>
    </location>
</feature>
<feature type="transmembrane region" description="Helical" evidence="7">
    <location>
        <begin position="382"/>
        <end position="405"/>
    </location>
</feature>
<dbReference type="Gene3D" id="1.20.1640.10">
    <property type="entry name" value="Multidrug efflux transporter AcrB transmembrane domain"/>
    <property type="match status" value="2"/>
</dbReference>
<dbReference type="SUPFAM" id="SSF82866">
    <property type="entry name" value="Multidrug efflux transporter AcrB transmembrane domain"/>
    <property type="match status" value="2"/>
</dbReference>